<keyword evidence="4 13" id="KW-0240">DNA-directed RNA polymerase</keyword>
<feature type="region of interest" description="Disordered" evidence="11">
    <location>
        <begin position="232"/>
        <end position="271"/>
    </location>
</feature>
<keyword evidence="5" id="KW-0808">Transferase</keyword>
<evidence type="ECO:0000256" key="6">
    <source>
        <dbReference type="ARBA" id="ARBA00022695"/>
    </source>
</evidence>
<evidence type="ECO:0000256" key="2">
    <source>
        <dbReference type="ARBA" id="ARBA00012418"/>
    </source>
</evidence>
<evidence type="ECO:0000313" key="14">
    <source>
        <dbReference type="Proteomes" id="UP000178925"/>
    </source>
</evidence>
<evidence type="ECO:0000256" key="9">
    <source>
        <dbReference type="ARBA" id="ARBA00033070"/>
    </source>
</evidence>
<dbReference type="Gene3D" id="3.30.1360.10">
    <property type="entry name" value="RNA polymerase, RBP11-like subunit"/>
    <property type="match status" value="1"/>
</dbReference>
<dbReference type="STRING" id="1797995.A2242_03045"/>
<gene>
    <name evidence="13" type="ORF">A2242_03045</name>
</gene>
<evidence type="ECO:0000313" key="13">
    <source>
        <dbReference type="EMBL" id="OGF27024.1"/>
    </source>
</evidence>
<dbReference type="GO" id="GO:0006351">
    <property type="term" value="P:DNA-templated transcription"/>
    <property type="evidence" value="ECO:0007669"/>
    <property type="project" value="InterPro"/>
</dbReference>
<dbReference type="NCBIfam" id="TIGR02027">
    <property type="entry name" value="rpoA"/>
    <property type="match status" value="1"/>
</dbReference>
<reference evidence="13 14" key="1">
    <citation type="journal article" date="2016" name="Nat. Commun.">
        <title>Thousands of microbial genomes shed light on interconnected biogeochemical processes in an aquifer system.</title>
        <authorList>
            <person name="Anantharaman K."/>
            <person name="Brown C.T."/>
            <person name="Hug L.A."/>
            <person name="Sharon I."/>
            <person name="Castelle C.J."/>
            <person name="Probst A.J."/>
            <person name="Thomas B.C."/>
            <person name="Singh A."/>
            <person name="Wilkins M.J."/>
            <person name="Karaoz U."/>
            <person name="Brodie E.L."/>
            <person name="Williams K.H."/>
            <person name="Hubbard S.S."/>
            <person name="Banfield J.F."/>
        </authorList>
    </citation>
    <scope>NUCLEOTIDE SEQUENCE [LARGE SCALE GENOMIC DNA]</scope>
</reference>
<dbReference type="GO" id="GO:0000428">
    <property type="term" value="C:DNA-directed RNA polymerase complex"/>
    <property type="evidence" value="ECO:0007669"/>
    <property type="project" value="UniProtKB-KW"/>
</dbReference>
<dbReference type="EC" id="2.7.7.6" evidence="2"/>
<dbReference type="InterPro" id="IPR036603">
    <property type="entry name" value="RBP11-like"/>
</dbReference>
<dbReference type="FunFam" id="2.170.120.12:FF:000001">
    <property type="entry name" value="DNA-directed RNA polymerase subunit alpha"/>
    <property type="match status" value="1"/>
</dbReference>
<dbReference type="InterPro" id="IPR011262">
    <property type="entry name" value="DNA-dir_RNA_pol_insert"/>
</dbReference>
<evidence type="ECO:0000256" key="3">
    <source>
        <dbReference type="ARBA" id="ARBA00015972"/>
    </source>
</evidence>
<evidence type="ECO:0000256" key="7">
    <source>
        <dbReference type="ARBA" id="ARBA00023163"/>
    </source>
</evidence>
<evidence type="ECO:0000256" key="10">
    <source>
        <dbReference type="ARBA" id="ARBA00048552"/>
    </source>
</evidence>
<dbReference type="SUPFAM" id="SSF56553">
    <property type="entry name" value="Insert subdomain of RNA polymerase alpha subunit"/>
    <property type="match status" value="1"/>
</dbReference>
<dbReference type="SUPFAM" id="SSF55257">
    <property type="entry name" value="RBP11-like subunits of RNA polymerase"/>
    <property type="match status" value="1"/>
</dbReference>
<dbReference type="InterPro" id="IPR011773">
    <property type="entry name" value="DNA-dir_RpoA"/>
</dbReference>
<dbReference type="CDD" id="cd06928">
    <property type="entry name" value="RNAP_alpha_NTD"/>
    <property type="match status" value="1"/>
</dbReference>
<evidence type="ECO:0000256" key="5">
    <source>
        <dbReference type="ARBA" id="ARBA00022679"/>
    </source>
</evidence>
<feature type="domain" description="DNA-directed RNA polymerase RpoA/D/Rpb3-type" evidence="12">
    <location>
        <begin position="20"/>
        <end position="232"/>
    </location>
</feature>
<name>A0A1F5SK23_9BACT</name>
<dbReference type="InterPro" id="IPR011263">
    <property type="entry name" value="DNA-dir_RNA_pol_RpoA/D/Rpb3"/>
</dbReference>
<feature type="compositionally biased region" description="Basic and acidic residues" evidence="11">
    <location>
        <begin position="253"/>
        <end position="271"/>
    </location>
</feature>
<dbReference type="Pfam" id="PF01000">
    <property type="entry name" value="RNA_pol_A_bac"/>
    <property type="match status" value="1"/>
</dbReference>
<sequence>MHKVVLPKKVTFSAGEALHQGSVIVEPCFPGYGTTLGNSLRRVLLSSLPGAAVVGVKIKGADHEFAALEHVKEDGLEILLNLKKLRLKIFSGAAGEVIKLELKAKGEKKLTAKDISKNSQVEIVNEDLHIAEITDKQGSFEAEIFVSNGYGYVSIENREENREKEVGYIELDSIFTPIQAVRVSIENVRVGQMTDWDKLIVDITTDGTIDYRAAFKAAVDILVEQFSFLQEQAGGADEDAAEVKKSKKKKTKKSEGEATDSEKETTEEDGK</sequence>
<evidence type="ECO:0000259" key="12">
    <source>
        <dbReference type="SMART" id="SM00662"/>
    </source>
</evidence>
<keyword evidence="7" id="KW-0804">Transcription</keyword>
<dbReference type="GO" id="GO:0005737">
    <property type="term" value="C:cytoplasm"/>
    <property type="evidence" value="ECO:0007669"/>
    <property type="project" value="UniProtKB-ARBA"/>
</dbReference>
<protein>
    <recommendedName>
        <fullName evidence="3">DNA-directed RNA polymerase subunit alpha</fullName>
        <ecNumber evidence="2">2.7.7.6</ecNumber>
    </recommendedName>
    <alternativeName>
        <fullName evidence="9">RNA polymerase subunit alpha</fullName>
    </alternativeName>
    <alternativeName>
        <fullName evidence="8">Transcriptase subunit alpha</fullName>
    </alternativeName>
</protein>
<dbReference type="Pfam" id="PF01193">
    <property type="entry name" value="RNA_pol_L"/>
    <property type="match status" value="1"/>
</dbReference>
<dbReference type="GO" id="GO:0003899">
    <property type="term" value="F:DNA-directed RNA polymerase activity"/>
    <property type="evidence" value="ECO:0007669"/>
    <property type="project" value="UniProtKB-EC"/>
</dbReference>
<keyword evidence="6" id="KW-0548">Nucleotidyltransferase</keyword>
<dbReference type="AlphaFoldDB" id="A0A1F5SK23"/>
<comment type="catalytic activity">
    <reaction evidence="10">
        <text>RNA(n) + a ribonucleoside 5'-triphosphate = RNA(n+1) + diphosphate</text>
        <dbReference type="Rhea" id="RHEA:21248"/>
        <dbReference type="Rhea" id="RHEA-COMP:14527"/>
        <dbReference type="Rhea" id="RHEA-COMP:17342"/>
        <dbReference type="ChEBI" id="CHEBI:33019"/>
        <dbReference type="ChEBI" id="CHEBI:61557"/>
        <dbReference type="ChEBI" id="CHEBI:140395"/>
        <dbReference type="EC" id="2.7.7.6"/>
    </reaction>
</comment>
<comment type="similarity">
    <text evidence="1">Belongs to the RNA polymerase alpha chain family.</text>
</comment>
<dbReference type="GO" id="GO:0046983">
    <property type="term" value="F:protein dimerization activity"/>
    <property type="evidence" value="ECO:0007669"/>
    <property type="project" value="InterPro"/>
</dbReference>
<evidence type="ECO:0000256" key="4">
    <source>
        <dbReference type="ARBA" id="ARBA00022478"/>
    </source>
</evidence>
<dbReference type="EMBL" id="MFGC01000029">
    <property type="protein sequence ID" value="OGF27024.1"/>
    <property type="molecule type" value="Genomic_DNA"/>
</dbReference>
<accession>A0A1F5SK23</accession>
<evidence type="ECO:0000256" key="1">
    <source>
        <dbReference type="ARBA" id="ARBA00007123"/>
    </source>
</evidence>
<dbReference type="Gene3D" id="2.170.120.12">
    <property type="entry name" value="DNA-directed RNA polymerase, insert domain"/>
    <property type="match status" value="1"/>
</dbReference>
<dbReference type="GO" id="GO:0003677">
    <property type="term" value="F:DNA binding"/>
    <property type="evidence" value="ECO:0007669"/>
    <property type="project" value="InterPro"/>
</dbReference>
<dbReference type="Proteomes" id="UP000178925">
    <property type="component" value="Unassembled WGS sequence"/>
</dbReference>
<evidence type="ECO:0000256" key="11">
    <source>
        <dbReference type="SAM" id="MobiDB-lite"/>
    </source>
</evidence>
<evidence type="ECO:0000256" key="8">
    <source>
        <dbReference type="ARBA" id="ARBA00032524"/>
    </source>
</evidence>
<comment type="caution">
    <text evidence="13">The sequence shown here is derived from an EMBL/GenBank/DDBJ whole genome shotgun (WGS) entry which is preliminary data.</text>
</comment>
<proteinExistence type="inferred from homology"/>
<dbReference type="SMART" id="SM00662">
    <property type="entry name" value="RPOLD"/>
    <property type="match status" value="1"/>
</dbReference>
<organism evidence="13 14">
    <name type="scientific">Candidatus Falkowbacteria bacterium RIFOXYA2_FULL_47_9</name>
    <dbReference type="NCBI Taxonomy" id="1797995"/>
    <lineage>
        <taxon>Bacteria</taxon>
        <taxon>Candidatus Falkowiibacteriota</taxon>
    </lineage>
</organism>
<dbReference type="InterPro" id="IPR036643">
    <property type="entry name" value="RNApol_insert_sf"/>
</dbReference>